<keyword evidence="4" id="KW-1185">Reference proteome</keyword>
<sequence>MRMDLFERLKSEEPFFVAWSTHPSPLLAAALGRTPFEGIVLDLQHGMHDEASAFASIAGISTEGKPALLRIPVGRNDLASRALDAGCSAVIAPMINSLAEAEAFAAAMKYPPLGERSFGPSQALRLDHAHTVGSYFKAANSETLALAMIETRAAVEICDDILALDGIDGVFVGPADLSISWTEGAKVDPDLPATQPVLADIADKALAAGKIPAIYATSPEAAVRYADLGYRLISAASDEQILRTGAAAILGRARLD</sequence>
<proteinExistence type="predicted"/>
<evidence type="ECO:0000259" key="2">
    <source>
        <dbReference type="Pfam" id="PF03328"/>
    </source>
</evidence>
<evidence type="ECO:0000313" key="4">
    <source>
        <dbReference type="Proteomes" id="UP001430804"/>
    </source>
</evidence>
<dbReference type="Pfam" id="PF03328">
    <property type="entry name" value="HpcH_HpaI"/>
    <property type="match status" value="1"/>
</dbReference>
<gene>
    <name evidence="3" type="ORF">KY465_16275</name>
</gene>
<evidence type="ECO:0000256" key="1">
    <source>
        <dbReference type="ARBA" id="ARBA00022723"/>
    </source>
</evidence>
<protein>
    <submittedName>
        <fullName evidence="3">2,4-dihydroxyhept-2-ene-1,7-dioic acid aldolase</fullName>
    </submittedName>
</protein>
<dbReference type="PANTHER" id="PTHR30502:SF0">
    <property type="entry name" value="PHOSPHOENOLPYRUVATE CARBOXYLASE FAMILY PROTEIN"/>
    <property type="match status" value="1"/>
</dbReference>
<evidence type="ECO:0000313" key="3">
    <source>
        <dbReference type="EMBL" id="MBW3098841.1"/>
    </source>
</evidence>
<dbReference type="InterPro" id="IPR050251">
    <property type="entry name" value="HpcH-HpaI_aldolase"/>
</dbReference>
<dbReference type="InterPro" id="IPR005000">
    <property type="entry name" value="Aldolase/citrate-lyase_domain"/>
</dbReference>
<reference evidence="3" key="1">
    <citation type="submission" date="2021-07" db="EMBL/GenBank/DDBJ databases">
        <title>Pseudohoeflea marina sp. nov. a polyhydroxyalcanoate-producing bacterium.</title>
        <authorList>
            <person name="Zheng W."/>
            <person name="Yu S."/>
            <person name="Huang Y."/>
        </authorList>
    </citation>
    <scope>NUCLEOTIDE SEQUENCE</scope>
    <source>
        <strain evidence="3">DP4N28-3</strain>
    </source>
</reference>
<comment type="caution">
    <text evidence="3">The sequence shown here is derived from an EMBL/GenBank/DDBJ whole genome shotgun (WGS) entry which is preliminary data.</text>
</comment>
<feature type="domain" description="HpcH/HpaI aldolase/citrate lyase" evidence="2">
    <location>
        <begin position="18"/>
        <end position="238"/>
    </location>
</feature>
<organism evidence="3 4">
    <name type="scientific">Pseudohoeflea coraliihabitans</name>
    <dbReference type="NCBI Taxonomy" id="2860393"/>
    <lineage>
        <taxon>Bacteria</taxon>
        <taxon>Pseudomonadati</taxon>
        <taxon>Pseudomonadota</taxon>
        <taxon>Alphaproteobacteria</taxon>
        <taxon>Hyphomicrobiales</taxon>
        <taxon>Rhizobiaceae</taxon>
        <taxon>Pseudohoeflea</taxon>
    </lineage>
</organism>
<accession>A0ABS6WSB2</accession>
<dbReference type="PANTHER" id="PTHR30502">
    <property type="entry name" value="2-KETO-3-DEOXY-L-RHAMNONATE ALDOLASE"/>
    <property type="match status" value="1"/>
</dbReference>
<dbReference type="EMBL" id="JAHWQX010000004">
    <property type="protein sequence ID" value="MBW3098841.1"/>
    <property type="molecule type" value="Genomic_DNA"/>
</dbReference>
<keyword evidence="1" id="KW-0479">Metal-binding</keyword>
<name>A0ABS6WSB2_9HYPH</name>
<dbReference type="Proteomes" id="UP001430804">
    <property type="component" value="Unassembled WGS sequence"/>
</dbReference>